<dbReference type="AlphaFoldDB" id="A0A1I4N9R0"/>
<reference evidence="2 3" key="1">
    <citation type="submission" date="2016-10" db="EMBL/GenBank/DDBJ databases">
        <authorList>
            <person name="de Groot N.N."/>
        </authorList>
    </citation>
    <scope>NUCLEOTIDE SEQUENCE [LARGE SCALE GENOMIC DNA]</scope>
    <source>
        <strain evidence="2 3">Nm146</strain>
    </source>
</reference>
<accession>A0A1I4N9R0</accession>
<evidence type="ECO:0000313" key="3">
    <source>
        <dbReference type="Proteomes" id="UP000199561"/>
    </source>
</evidence>
<feature type="domain" description="DUF5615" evidence="1">
    <location>
        <begin position="4"/>
        <end position="61"/>
    </location>
</feature>
<keyword evidence="3" id="KW-1185">Reference proteome</keyword>
<dbReference type="Proteomes" id="UP000199561">
    <property type="component" value="Unassembled WGS sequence"/>
</dbReference>
<organism evidence="2 3">
    <name type="scientific">Nitrosomonas nitrosa</name>
    <dbReference type="NCBI Taxonomy" id="52442"/>
    <lineage>
        <taxon>Bacteria</taxon>
        <taxon>Pseudomonadati</taxon>
        <taxon>Pseudomonadota</taxon>
        <taxon>Betaproteobacteria</taxon>
        <taxon>Nitrosomonadales</taxon>
        <taxon>Nitrosomonadaceae</taxon>
        <taxon>Nitrosomonas</taxon>
    </lineage>
</organism>
<evidence type="ECO:0000313" key="2">
    <source>
        <dbReference type="EMBL" id="SFM12302.1"/>
    </source>
</evidence>
<name>A0A1I4N9R0_9PROT</name>
<dbReference type="EMBL" id="FOUF01000007">
    <property type="protein sequence ID" value="SFM12302.1"/>
    <property type="molecule type" value="Genomic_DNA"/>
</dbReference>
<dbReference type="InterPro" id="IPR041049">
    <property type="entry name" value="DUF5615"/>
</dbReference>
<proteinExistence type="predicted"/>
<dbReference type="Pfam" id="PF18480">
    <property type="entry name" value="DUF5615"/>
    <property type="match status" value="1"/>
</dbReference>
<evidence type="ECO:0000259" key="1">
    <source>
        <dbReference type="Pfam" id="PF18480"/>
    </source>
</evidence>
<protein>
    <recommendedName>
        <fullName evidence="1">DUF5615 domain-containing protein</fullName>
    </recommendedName>
</protein>
<sequence>MQTSAGFEAAHGSALGTYNASDSEIMAYAKANDYIVLTHVLEFHPAPISDCSQSGVFFVVGESRLLAGILIYVL</sequence>
<gene>
    <name evidence="2" type="ORF">SAMN05421880_10719</name>
</gene>